<dbReference type="EMBL" id="PHND01000001">
    <property type="protein sequence ID" value="PPE04701.1"/>
    <property type="molecule type" value="Genomic_DNA"/>
</dbReference>
<dbReference type="AlphaFoldDB" id="A0A8E2QVZ6"/>
<evidence type="ECO:0000313" key="1">
    <source>
        <dbReference type="EMBL" id="PPE04338.1"/>
    </source>
</evidence>
<proteinExistence type="predicted"/>
<evidence type="ECO:0000313" key="4">
    <source>
        <dbReference type="Proteomes" id="UP000239010"/>
    </source>
</evidence>
<accession>A0A8E2QVZ6</accession>
<comment type="caution">
    <text evidence="3">The sequence shown here is derived from an EMBL/GenBank/DDBJ whole genome shotgun (WGS) entry which is preliminary data.</text>
</comment>
<sequence length="184" mass="21936">MLKEKEIWLGYSESPGDYSDNDLKLKHWRPLLITKVYSGTSLIRVTEASTKLKQKYIIDVVLSSGQVFQFDKGSSYIIDAKSLKQKLKPLIGPAFDKKYKYIKRSSNYSFNKIKNKVNFEKMILSGEYNNLSTEEQDKQRIWKQFSLEEQENRMIRKIEREEKLKLMQENKQFQIIKKSKRHNR</sequence>
<evidence type="ECO:0000313" key="2">
    <source>
        <dbReference type="EMBL" id="PPE04630.1"/>
    </source>
</evidence>
<dbReference type="EMBL" id="PHND01000001">
    <property type="protein sequence ID" value="PPE04630.1"/>
    <property type="molecule type" value="Genomic_DNA"/>
</dbReference>
<gene>
    <name evidence="1" type="ORF">EELLY_v1c00120</name>
    <name evidence="2" type="ORF">EELLY_v1c03100</name>
    <name evidence="3" type="ORF">EELLY_v1c03810</name>
</gene>
<keyword evidence="4" id="KW-1185">Reference proteome</keyword>
<organism evidence="3 4">
    <name type="scientific">Entomoplasma ellychniae</name>
    <dbReference type="NCBI Taxonomy" id="2114"/>
    <lineage>
        <taxon>Bacteria</taxon>
        <taxon>Bacillati</taxon>
        <taxon>Mycoplasmatota</taxon>
        <taxon>Mollicutes</taxon>
        <taxon>Entomoplasmatales</taxon>
        <taxon>Entomoplasmataceae</taxon>
        <taxon>Entomoplasma</taxon>
    </lineage>
</organism>
<protein>
    <submittedName>
        <fullName evidence="3">Uncharacterized protein</fullName>
    </submittedName>
</protein>
<reference evidence="3 4" key="1">
    <citation type="submission" date="2017-11" db="EMBL/GenBank/DDBJ databases">
        <title>Genome sequence of Entomoplasma ellychniae ELCN-1 (ATCC 43707).</title>
        <authorList>
            <person name="Lo W.-S."/>
            <person name="Gasparich G.E."/>
            <person name="Kuo C.-H."/>
        </authorList>
    </citation>
    <scope>NUCLEOTIDE SEQUENCE [LARGE SCALE GENOMIC DNA]</scope>
    <source>
        <strain evidence="3 4">ELCN-1</strain>
    </source>
</reference>
<name>A0A8E2QVZ6_9MOLU</name>
<dbReference type="RefSeq" id="WP_104205496.1">
    <property type="nucleotide sequence ID" value="NZ_PHND01000001.1"/>
</dbReference>
<evidence type="ECO:0000313" key="3">
    <source>
        <dbReference type="EMBL" id="PPE04701.1"/>
    </source>
</evidence>
<dbReference type="Proteomes" id="UP000239010">
    <property type="component" value="Unassembled WGS sequence"/>
</dbReference>
<dbReference type="EMBL" id="PHND01000001">
    <property type="protein sequence ID" value="PPE04338.1"/>
    <property type="molecule type" value="Genomic_DNA"/>
</dbReference>